<keyword evidence="4" id="KW-1185">Reference proteome</keyword>
<protein>
    <submittedName>
        <fullName evidence="3">Uncharacterized protein</fullName>
    </submittedName>
</protein>
<organism evidence="3 4">
    <name type="scientific">Botryotinia narcissicola</name>
    <dbReference type="NCBI Taxonomy" id="278944"/>
    <lineage>
        <taxon>Eukaryota</taxon>
        <taxon>Fungi</taxon>
        <taxon>Dikarya</taxon>
        <taxon>Ascomycota</taxon>
        <taxon>Pezizomycotina</taxon>
        <taxon>Leotiomycetes</taxon>
        <taxon>Helotiales</taxon>
        <taxon>Sclerotiniaceae</taxon>
        <taxon>Botryotinia</taxon>
    </lineage>
</organism>
<name>A0A4Z1HXN7_9HELO</name>
<dbReference type="EMBL" id="PQXJ01000286">
    <property type="protein sequence ID" value="TGO53785.1"/>
    <property type="molecule type" value="Genomic_DNA"/>
</dbReference>
<accession>A0A4Z1HXN7</accession>
<keyword evidence="2" id="KW-0732">Signal</keyword>
<evidence type="ECO:0000256" key="1">
    <source>
        <dbReference type="SAM" id="MobiDB-lite"/>
    </source>
</evidence>
<sequence length="319" mass="35288">MYVPRPQIFITHLSCWLGLAYLQLDMTAEKGDEEAISPTLAYRENEKTGGFFGLFKKGEQSSTKIVESGSSELKATLLSCFSGRNINKRQPLALLLFRTAETPPLDYGLSHPIDPPTIETDHPPKTSPAYIAATSLNSKRRGFRRSWTAPINELNFIVGNTGFGAVPYGRPIEDIRAGACIVNRQECMDWKNNSEGKFEEQILLESSKIHHVYFPVRESHDNSQTAKIVQKEHLNASLSNCSALFLCARSYGQGNTGVNPSATLNQPLDDHAGGGKEKEVQVRERLGGGTKSTASNTHGEIHVLRWDNYPEPLEEISVS</sequence>
<evidence type="ECO:0000313" key="4">
    <source>
        <dbReference type="Proteomes" id="UP000297452"/>
    </source>
</evidence>
<reference evidence="3 4" key="1">
    <citation type="submission" date="2017-12" db="EMBL/GenBank/DDBJ databases">
        <title>Comparative genomics of Botrytis spp.</title>
        <authorList>
            <person name="Valero-Jimenez C.A."/>
            <person name="Tapia P."/>
            <person name="Veloso J."/>
            <person name="Silva-Moreno E."/>
            <person name="Staats M."/>
            <person name="Valdes J.H."/>
            <person name="Van Kan J.A.L."/>
        </authorList>
    </citation>
    <scope>NUCLEOTIDE SEQUENCE [LARGE SCALE GENOMIC DNA]</scope>
    <source>
        <strain evidence="3 4">MUCL2120</strain>
    </source>
</reference>
<dbReference type="AlphaFoldDB" id="A0A4Z1HXN7"/>
<feature type="compositionally biased region" description="Basic and acidic residues" evidence="1">
    <location>
        <begin position="268"/>
        <end position="277"/>
    </location>
</feature>
<comment type="caution">
    <text evidence="3">The sequence shown here is derived from an EMBL/GenBank/DDBJ whole genome shotgun (WGS) entry which is preliminary data.</text>
</comment>
<feature type="chain" id="PRO_5021264799" evidence="2">
    <location>
        <begin position="23"/>
        <end position="319"/>
    </location>
</feature>
<evidence type="ECO:0000313" key="3">
    <source>
        <dbReference type="EMBL" id="TGO53785.1"/>
    </source>
</evidence>
<dbReference type="OrthoDB" id="3563845at2759"/>
<proteinExistence type="predicted"/>
<feature type="signal peptide" evidence="2">
    <location>
        <begin position="1"/>
        <end position="22"/>
    </location>
</feature>
<evidence type="ECO:0000256" key="2">
    <source>
        <dbReference type="SAM" id="SignalP"/>
    </source>
</evidence>
<dbReference type="Proteomes" id="UP000297452">
    <property type="component" value="Unassembled WGS sequence"/>
</dbReference>
<feature type="region of interest" description="Disordered" evidence="1">
    <location>
        <begin position="258"/>
        <end position="277"/>
    </location>
</feature>
<gene>
    <name evidence="3" type="ORF">BOTNAR_0286g00010</name>
</gene>